<name>A0A024K325_9MYCO</name>
<dbReference type="eggNOG" id="ENOG502ZBVD">
    <property type="taxonomic scope" value="Bacteria"/>
</dbReference>
<dbReference type="Pfam" id="PF13469">
    <property type="entry name" value="Sulfotransfer_3"/>
    <property type="match status" value="1"/>
</dbReference>
<proteinExistence type="predicted"/>
<dbReference type="GO" id="GO:0016740">
    <property type="term" value="F:transferase activity"/>
    <property type="evidence" value="ECO:0007669"/>
    <property type="project" value="UniProtKB-KW"/>
</dbReference>
<dbReference type="AlphaFoldDB" id="A0A024K325"/>
<dbReference type="Gene3D" id="3.40.50.300">
    <property type="entry name" value="P-loop containing nucleotide triphosphate hydrolases"/>
    <property type="match status" value="1"/>
</dbReference>
<reference evidence="1" key="2">
    <citation type="submission" date="2014-04" db="EMBL/GenBank/DDBJ databases">
        <authorList>
            <person name="Xu Y.W."/>
            <person name="Yang Q."/>
        </authorList>
    </citation>
    <scope>NUCLEOTIDE SEQUENCE</scope>
    <source>
        <strain evidence="1">DSM 44626</strain>
    </source>
</reference>
<evidence type="ECO:0000313" key="2">
    <source>
        <dbReference type="EMBL" id="ORW99975.1"/>
    </source>
</evidence>
<organism evidence="1">
    <name type="scientific">Mycobacterium triplex</name>
    <dbReference type="NCBI Taxonomy" id="47839"/>
    <lineage>
        <taxon>Bacteria</taxon>
        <taxon>Bacillati</taxon>
        <taxon>Actinomycetota</taxon>
        <taxon>Actinomycetes</taxon>
        <taxon>Mycobacteriales</taxon>
        <taxon>Mycobacteriaceae</taxon>
        <taxon>Mycobacterium</taxon>
        <taxon>Mycobacterium simiae complex</taxon>
    </lineage>
</organism>
<dbReference type="STRING" id="47839.BN973_04587"/>
<accession>A0A024K325</accession>
<dbReference type="InterPro" id="IPR052736">
    <property type="entry name" value="Stf3_sulfotransferase"/>
</dbReference>
<dbReference type="SUPFAM" id="SSF52540">
    <property type="entry name" value="P-loop containing nucleoside triphosphate hydrolases"/>
    <property type="match status" value="1"/>
</dbReference>
<dbReference type="OrthoDB" id="9777890at2"/>
<dbReference type="PANTHER" id="PTHR36451:SF1">
    <property type="entry name" value="OMEGA-HYDROXY-BETA-DIHYDROMENAQUINONE-9 SULFOTRANSFERASE STF3"/>
    <property type="match status" value="1"/>
</dbReference>
<keyword evidence="3" id="KW-1185">Reference proteome</keyword>
<dbReference type="PANTHER" id="PTHR36451">
    <property type="entry name" value="PAPS-DEPENDENT SULFOTRANSFERASE STF3"/>
    <property type="match status" value="1"/>
</dbReference>
<protein>
    <submittedName>
        <fullName evidence="1">Sulfotransferase family protein</fullName>
    </submittedName>
</protein>
<dbReference type="HOGENOM" id="CLU_053496_0_0_11"/>
<dbReference type="EMBL" id="LQPY01000037">
    <property type="protein sequence ID" value="ORW99975.1"/>
    <property type="molecule type" value="Genomic_DNA"/>
</dbReference>
<keyword evidence="1" id="KW-0808">Transferase</keyword>
<gene>
    <name evidence="2" type="ORF">AWC29_26860</name>
    <name evidence="1" type="ORF">BN973_04587</name>
</gene>
<sequence>MSERTTQWEPPARPEWVQRINEEGAHMNIKGVVPLDPESLISAAQRTTGLADFGDEHWREPFEILCRSMEEEANLNLMGRLRTRSELLQLLEGRLQIEDWYTRHPEIDEEVISEPIFVIGQGRSGTTMLVNILDRHPDNCAPKHWEIIFPCPPPEAATYETDPRIERGHFLIDQWNRVTPTIASMHEFAGRLPMECCQILGFGFRSSTWFDSLGQVPSYQAWLAGQDVRIGLAYHKRVLKLLQWRNPRKHWILKDPMHLDRIPAMLEVYPDARFVWPHRDPTRALASAVSLLGTVQWGRTDYPFQFGAFDYVTDANLSATRFNAVIDQIDSGAIPKDRLYHMLYADLVDDPIAAIAAMYGAFGLELTEAGRAEMQRYVDANPRGARPVHKINLGSDEMNSRDRIAFARYQEYFAIPFE</sequence>
<dbReference type="InterPro" id="IPR027417">
    <property type="entry name" value="P-loop_NTPase"/>
</dbReference>
<evidence type="ECO:0000313" key="1">
    <source>
        <dbReference type="EMBL" id="CDO90194.1"/>
    </source>
</evidence>
<dbReference type="RefSeq" id="WP_036470954.1">
    <property type="nucleotide sequence ID" value="NZ_HG964446.1"/>
</dbReference>
<evidence type="ECO:0000313" key="3">
    <source>
        <dbReference type="Proteomes" id="UP000193710"/>
    </source>
</evidence>
<dbReference type="EMBL" id="HG964446">
    <property type="protein sequence ID" value="CDO90194.1"/>
    <property type="molecule type" value="Genomic_DNA"/>
</dbReference>
<dbReference type="Proteomes" id="UP000193710">
    <property type="component" value="Unassembled WGS sequence"/>
</dbReference>
<dbReference type="Proteomes" id="UP000028880">
    <property type="component" value="Unassembled WGS sequence"/>
</dbReference>
<reference evidence="2 3" key="3">
    <citation type="submission" date="2016-01" db="EMBL/GenBank/DDBJ databases">
        <title>The new phylogeny of the genus Mycobacterium.</title>
        <authorList>
            <person name="Tarcisio F."/>
            <person name="Conor M."/>
            <person name="Antonella G."/>
            <person name="Elisabetta G."/>
            <person name="Giulia F.S."/>
            <person name="Sara T."/>
            <person name="Anna F."/>
            <person name="Clotilde B."/>
            <person name="Roberto B."/>
            <person name="Veronica D.S."/>
            <person name="Fabio R."/>
            <person name="Monica P."/>
            <person name="Olivier J."/>
            <person name="Enrico T."/>
            <person name="Nicola S."/>
        </authorList>
    </citation>
    <scope>NUCLEOTIDE SEQUENCE [LARGE SCALE GENOMIC DNA]</scope>
    <source>
        <strain evidence="2 3">DSM 44626</strain>
    </source>
</reference>
<reference evidence="1" key="1">
    <citation type="journal article" date="2014" name="Genome Announc.">
        <title>Draft Genome Sequence of Mycobacterium triplex DSM 44626.</title>
        <authorList>
            <person name="Sassi M."/>
            <person name="Croce O."/>
            <person name="Robert C."/>
            <person name="Raoult D."/>
            <person name="Drancourt M."/>
        </authorList>
    </citation>
    <scope>NUCLEOTIDE SEQUENCE [LARGE SCALE GENOMIC DNA]</scope>
    <source>
        <strain evidence="1">DSM 44626</strain>
    </source>
</reference>